<gene>
    <name evidence="4" type="ORF">B9G98_02499</name>
</gene>
<reference evidence="4 5" key="1">
    <citation type="submission" date="2017-04" db="EMBL/GenBank/DDBJ databases">
        <title>Genome sequencing of [Candida] sorbophila.</title>
        <authorList>
            <person name="Ahn J.O."/>
        </authorList>
    </citation>
    <scope>NUCLEOTIDE SEQUENCE [LARGE SCALE GENOMIC DNA]</scope>
    <source>
        <strain evidence="4 5">DS02</strain>
    </source>
</reference>
<dbReference type="GO" id="GO:0006631">
    <property type="term" value="P:fatty acid metabolic process"/>
    <property type="evidence" value="ECO:0007669"/>
    <property type="project" value="TreeGrafter"/>
</dbReference>
<dbReference type="InterPro" id="IPR000582">
    <property type="entry name" value="Acyl-CoA-binding_protein"/>
</dbReference>
<organism evidence="4 5">
    <name type="scientific">Wickerhamiella sorbophila</name>
    <dbReference type="NCBI Taxonomy" id="45607"/>
    <lineage>
        <taxon>Eukaryota</taxon>
        <taxon>Fungi</taxon>
        <taxon>Dikarya</taxon>
        <taxon>Ascomycota</taxon>
        <taxon>Saccharomycotina</taxon>
        <taxon>Dipodascomycetes</taxon>
        <taxon>Dipodascales</taxon>
        <taxon>Trichomonascaceae</taxon>
        <taxon>Wickerhamiella</taxon>
    </lineage>
</organism>
<dbReference type="PANTHER" id="PTHR23310:SF62">
    <property type="entry name" value="ACYL-COA BINDING PROTEIN 1, ISOFORM A"/>
    <property type="match status" value="1"/>
</dbReference>
<evidence type="ECO:0000256" key="1">
    <source>
        <dbReference type="ARBA" id="ARBA00005567"/>
    </source>
</evidence>
<accession>A0A2T0FIW4</accession>
<dbReference type="Proteomes" id="UP000238350">
    <property type="component" value="Unassembled WGS sequence"/>
</dbReference>
<dbReference type="Pfam" id="PF00887">
    <property type="entry name" value="ACBP"/>
    <property type="match status" value="1"/>
</dbReference>
<dbReference type="SUPFAM" id="SSF47027">
    <property type="entry name" value="Acyl-CoA binding protein"/>
    <property type="match status" value="1"/>
</dbReference>
<evidence type="ECO:0000313" key="5">
    <source>
        <dbReference type="Proteomes" id="UP000238350"/>
    </source>
</evidence>
<keyword evidence="5" id="KW-1185">Reference proteome</keyword>
<sequence>MPSQQFLDAADAVQKLPHKPNDKDLLKVYGLYKQATVGDNDTERPGLLDFKGKLKWDAWEANKGISQEDAEQQYIAFVEELKEKYK</sequence>
<evidence type="ECO:0000256" key="2">
    <source>
        <dbReference type="ARBA" id="ARBA00023121"/>
    </source>
</evidence>
<evidence type="ECO:0000313" key="4">
    <source>
        <dbReference type="EMBL" id="PRT54879.1"/>
    </source>
</evidence>
<dbReference type="PRINTS" id="PR00689">
    <property type="entry name" value="ACOABINDINGP"/>
</dbReference>
<dbReference type="InterPro" id="IPR014352">
    <property type="entry name" value="FERM/acyl-CoA-bd_prot_sf"/>
</dbReference>
<dbReference type="Gene3D" id="1.20.80.10">
    <property type="match status" value="1"/>
</dbReference>
<feature type="domain" description="ACB" evidence="3">
    <location>
        <begin position="2"/>
        <end position="86"/>
    </location>
</feature>
<protein>
    <submittedName>
        <fullName evidence="4">Acyl-CoA-binding protein</fullName>
    </submittedName>
</protein>
<proteinExistence type="inferred from homology"/>
<dbReference type="OrthoDB" id="346910at2759"/>
<evidence type="ECO:0000259" key="3">
    <source>
        <dbReference type="PROSITE" id="PS51228"/>
    </source>
</evidence>
<dbReference type="GO" id="GO:0000062">
    <property type="term" value="F:fatty-acyl-CoA binding"/>
    <property type="evidence" value="ECO:0007669"/>
    <property type="project" value="InterPro"/>
</dbReference>
<dbReference type="AlphaFoldDB" id="A0A2T0FIW4"/>
<dbReference type="STRING" id="45607.A0A2T0FIW4"/>
<comment type="similarity">
    <text evidence="1">Belongs to the ACBP family.</text>
</comment>
<keyword evidence="2" id="KW-0446">Lipid-binding</keyword>
<dbReference type="InterPro" id="IPR035984">
    <property type="entry name" value="Acyl-CoA-binding_sf"/>
</dbReference>
<name>A0A2T0FIW4_9ASCO</name>
<comment type="caution">
    <text evidence="4">The sequence shown here is derived from an EMBL/GenBank/DDBJ whole genome shotgun (WGS) entry which is preliminary data.</text>
</comment>
<dbReference type="FunFam" id="1.20.80.10:FF:000010">
    <property type="entry name" value="Acyl-CoA-binding domain-containing protein 5"/>
    <property type="match status" value="1"/>
</dbReference>
<dbReference type="PROSITE" id="PS51228">
    <property type="entry name" value="ACB_2"/>
    <property type="match status" value="1"/>
</dbReference>
<dbReference type="EMBL" id="NDIQ01000021">
    <property type="protein sequence ID" value="PRT54879.1"/>
    <property type="molecule type" value="Genomic_DNA"/>
</dbReference>
<dbReference type="RefSeq" id="XP_024664824.1">
    <property type="nucleotide sequence ID" value="XM_024809056.1"/>
</dbReference>
<dbReference type="GeneID" id="36516247"/>
<dbReference type="PANTHER" id="PTHR23310">
    <property type="entry name" value="ACYL-COA-BINDING PROTEIN, ACBP"/>
    <property type="match status" value="1"/>
</dbReference>